<proteinExistence type="inferred from homology"/>
<dbReference type="RefSeq" id="WP_179837329.1">
    <property type="nucleotide sequence ID" value="NZ_BMRD01000002.1"/>
</dbReference>
<dbReference type="Gene3D" id="3.30.530.20">
    <property type="match status" value="1"/>
</dbReference>
<organism evidence="3 4">
    <name type="scientific">Actinomadura citrea</name>
    <dbReference type="NCBI Taxonomy" id="46158"/>
    <lineage>
        <taxon>Bacteria</taxon>
        <taxon>Bacillati</taxon>
        <taxon>Actinomycetota</taxon>
        <taxon>Actinomycetes</taxon>
        <taxon>Streptosporangiales</taxon>
        <taxon>Thermomonosporaceae</taxon>
        <taxon>Actinomadura</taxon>
    </lineage>
</organism>
<evidence type="ECO:0000256" key="1">
    <source>
        <dbReference type="ARBA" id="ARBA00006817"/>
    </source>
</evidence>
<reference evidence="3 4" key="1">
    <citation type="submission" date="2020-07" db="EMBL/GenBank/DDBJ databases">
        <title>Sequencing the genomes of 1000 actinobacteria strains.</title>
        <authorList>
            <person name="Klenk H.-P."/>
        </authorList>
    </citation>
    <scope>NUCLEOTIDE SEQUENCE [LARGE SCALE GENOMIC DNA]</scope>
    <source>
        <strain evidence="3 4">DSM 43461</strain>
    </source>
</reference>
<dbReference type="InterPro" id="IPR023393">
    <property type="entry name" value="START-like_dom_sf"/>
</dbReference>
<dbReference type="Proteomes" id="UP000591272">
    <property type="component" value="Unassembled WGS sequence"/>
</dbReference>
<accession>A0A7Y9GI06</accession>
<name>A0A7Y9GI06_9ACTN</name>
<comment type="caution">
    <text evidence="3">The sequence shown here is derived from an EMBL/GenBank/DDBJ whole genome shotgun (WGS) entry which is preliminary data.</text>
</comment>
<gene>
    <name evidence="3" type="ORF">BJ999_007156</name>
</gene>
<feature type="domain" description="Activator of Hsp90 ATPase homologue 1/2-like C-terminal" evidence="2">
    <location>
        <begin position="31"/>
        <end position="136"/>
    </location>
</feature>
<protein>
    <recommendedName>
        <fullName evidence="2">Activator of Hsp90 ATPase homologue 1/2-like C-terminal domain-containing protein</fullName>
    </recommendedName>
</protein>
<dbReference type="InterPro" id="IPR013538">
    <property type="entry name" value="ASHA1/2-like_C"/>
</dbReference>
<evidence type="ECO:0000259" key="2">
    <source>
        <dbReference type="Pfam" id="PF08327"/>
    </source>
</evidence>
<evidence type="ECO:0000313" key="4">
    <source>
        <dbReference type="Proteomes" id="UP000591272"/>
    </source>
</evidence>
<dbReference type="Pfam" id="PF08327">
    <property type="entry name" value="AHSA1"/>
    <property type="match status" value="1"/>
</dbReference>
<dbReference type="AlphaFoldDB" id="A0A7Y9GI06"/>
<dbReference type="EMBL" id="JACCBT010000001">
    <property type="protein sequence ID" value="NYE16860.1"/>
    <property type="molecule type" value="Genomic_DNA"/>
</dbReference>
<comment type="similarity">
    <text evidence="1">Belongs to the AHA1 family.</text>
</comment>
<evidence type="ECO:0000313" key="3">
    <source>
        <dbReference type="EMBL" id="NYE16860.1"/>
    </source>
</evidence>
<keyword evidence="4" id="KW-1185">Reference proteome</keyword>
<sequence>MSGARHRLTGRLTVALPSGEAFPLFTAQGERRWVPHWEPSFPAPVADDAEPGTVFQTPDRDHGQTTTWIVVDATPGRRIRYARVTPGVSAGTVSVVLEQAGDHSNVTVTYELTALSDDGAAHLRRFADGYPAFLTGWQDAISQALHAETLDNDGQGPTA</sequence>
<dbReference type="SUPFAM" id="SSF55961">
    <property type="entry name" value="Bet v1-like"/>
    <property type="match status" value="1"/>
</dbReference>